<evidence type="ECO:0000256" key="9">
    <source>
        <dbReference type="ARBA" id="ARBA00023144"/>
    </source>
</evidence>
<dbReference type="FunFam" id="3.30.70.890:FF:000001">
    <property type="entry name" value="Galactokinase"/>
    <property type="match status" value="1"/>
</dbReference>
<gene>
    <name evidence="11" type="primary">galK</name>
    <name evidence="16" type="ORF">AZF04_03185</name>
</gene>
<comment type="subcellular location">
    <subcellularLocation>
        <location evidence="11">Cytoplasm</location>
    </subcellularLocation>
</comment>
<keyword evidence="5 11" id="KW-0547">Nucleotide-binding</keyword>
<dbReference type="NCBIfam" id="TIGR00131">
    <property type="entry name" value="gal_kin"/>
    <property type="match status" value="1"/>
</dbReference>
<evidence type="ECO:0000313" key="17">
    <source>
        <dbReference type="Proteomes" id="UP000075806"/>
    </source>
</evidence>
<evidence type="ECO:0000256" key="11">
    <source>
        <dbReference type="HAMAP-Rule" id="MF_00246"/>
    </source>
</evidence>
<feature type="active site" description="Proton acceptor" evidence="11">
    <location>
        <position position="172"/>
    </location>
</feature>
<comment type="pathway">
    <text evidence="11">Carbohydrate metabolism; galactose metabolism.</text>
</comment>
<feature type="binding site" evidence="11">
    <location>
        <position position="68"/>
    </location>
    <ligand>
        <name>ATP</name>
        <dbReference type="ChEBI" id="CHEBI:30616"/>
    </ligand>
</feature>
<comment type="caution">
    <text evidence="16">The sequence shown here is derived from an EMBL/GenBank/DDBJ whole genome shotgun (WGS) entry which is preliminary data.</text>
</comment>
<evidence type="ECO:0000256" key="7">
    <source>
        <dbReference type="ARBA" id="ARBA00022840"/>
    </source>
</evidence>
<dbReference type="InterPro" id="IPR019539">
    <property type="entry name" value="GalKase_N"/>
</dbReference>
<dbReference type="AlphaFoldDB" id="A0A161Q673"/>
<dbReference type="Pfam" id="PF08544">
    <property type="entry name" value="GHMP_kinases_C"/>
    <property type="match status" value="1"/>
</dbReference>
<evidence type="ECO:0000259" key="15">
    <source>
        <dbReference type="Pfam" id="PF10509"/>
    </source>
</evidence>
<dbReference type="InterPro" id="IPR014721">
    <property type="entry name" value="Ribsml_uS5_D2-typ_fold_subgr"/>
</dbReference>
<dbReference type="RefSeq" id="WP_061948180.1">
    <property type="nucleotide sequence ID" value="NZ_LTAO01000012.1"/>
</dbReference>
<dbReference type="Pfam" id="PF10509">
    <property type="entry name" value="GalKase_gal_bdg"/>
    <property type="match status" value="1"/>
</dbReference>
<dbReference type="PANTHER" id="PTHR10457">
    <property type="entry name" value="MEVALONATE KINASE/GALACTOKINASE"/>
    <property type="match status" value="1"/>
</dbReference>
<dbReference type="UniPathway" id="UPA00214"/>
<organism evidence="16 17">
    <name type="scientific">Alkalihalobacillus trypoxylicola</name>
    <dbReference type="NCBI Taxonomy" id="519424"/>
    <lineage>
        <taxon>Bacteria</taxon>
        <taxon>Bacillati</taxon>
        <taxon>Bacillota</taxon>
        <taxon>Bacilli</taxon>
        <taxon>Bacillales</taxon>
        <taxon>Bacillaceae</taxon>
        <taxon>Alkalihalobacillus</taxon>
    </lineage>
</organism>
<dbReference type="STRING" id="519424.AZF04_03185"/>
<feature type="binding site" evidence="11">
    <location>
        <position position="222"/>
    </location>
    <ligand>
        <name>substrate</name>
    </ligand>
</feature>
<evidence type="ECO:0000256" key="10">
    <source>
        <dbReference type="ARBA" id="ARBA00023277"/>
    </source>
</evidence>
<feature type="domain" description="GHMP kinase N-terminal" evidence="13">
    <location>
        <begin position="92"/>
        <end position="179"/>
    </location>
</feature>
<dbReference type="PRINTS" id="PR00959">
    <property type="entry name" value="MEVGALKINASE"/>
</dbReference>
<evidence type="ECO:0000256" key="3">
    <source>
        <dbReference type="ARBA" id="ARBA00022679"/>
    </source>
</evidence>
<feature type="domain" description="Galactokinase N-terminal" evidence="15">
    <location>
        <begin position="7"/>
        <end position="57"/>
    </location>
</feature>
<comment type="function">
    <text evidence="11">Catalyzes the transfer of the gamma-phosphate of ATP to D-galactose to form alpha-D-galactose-1-phosphate (Gal-1-P).</text>
</comment>
<dbReference type="PRINTS" id="PR00473">
    <property type="entry name" value="GALCTOKINASE"/>
</dbReference>
<keyword evidence="10 11" id="KW-0119">Carbohydrate metabolism</keyword>
<keyword evidence="17" id="KW-1185">Reference proteome</keyword>
<dbReference type="InterPro" id="IPR020568">
    <property type="entry name" value="Ribosomal_Su5_D2-typ_SF"/>
</dbReference>
<name>A0A161Q673_9BACI</name>
<dbReference type="InterPro" id="IPR000705">
    <property type="entry name" value="Galactokinase"/>
</dbReference>
<dbReference type="GO" id="GO:0006012">
    <property type="term" value="P:galactose metabolic process"/>
    <property type="evidence" value="ECO:0007669"/>
    <property type="project" value="UniProtKB-UniRule"/>
</dbReference>
<sequence>MENQYVEKFLSIFEGEQQEVHTFFAPGRVNLIGEHTDYNGGFVFPAALTIGTYMVIRLREDGYFHLASANFEQRISFHQSDLTFKKEDDWGNYPKGILSQFEALDFALTGADIYYIGHIPNGSGLSSSASIGMVTAFAFNELLKGSLSRVELAKLCQRMENHFMGVNSGIMDQFAVGLGKEDHALFINTHNLEFEAVPLTLGNYKIVISNTNKRRGLADSKYNERRSQCEEGLKQLQEGGIQIEHLGALGQDEFEKHQSLIKDLLILARVRHVITEDERVLKAVAALKSGDLLQFGQLMCESHDSLRDDYEVTGLELDTLYTIQKAQSGCIGTRMTGAGFGGCTVSLVEDSHVESFCQNVEAAYEKEIGYKPTFYLSEAGEGVKLI</sequence>
<keyword evidence="8 11" id="KW-0460">Magnesium</keyword>
<dbReference type="Pfam" id="PF00288">
    <property type="entry name" value="GHMP_kinases_N"/>
    <property type="match status" value="1"/>
</dbReference>
<evidence type="ECO:0000256" key="8">
    <source>
        <dbReference type="ARBA" id="ARBA00022842"/>
    </source>
</evidence>
<dbReference type="GO" id="GO:0000287">
    <property type="term" value="F:magnesium ion binding"/>
    <property type="evidence" value="ECO:0007669"/>
    <property type="project" value="UniProtKB-UniRule"/>
</dbReference>
<feature type="binding site" evidence="11">
    <location>
        <position position="160"/>
    </location>
    <ligand>
        <name>Mg(2+)</name>
        <dbReference type="ChEBI" id="CHEBI:18420"/>
    </ligand>
</feature>
<dbReference type="FunFam" id="3.30.230.10:FF:000017">
    <property type="entry name" value="Galactokinase"/>
    <property type="match status" value="1"/>
</dbReference>
<evidence type="ECO:0000256" key="6">
    <source>
        <dbReference type="ARBA" id="ARBA00022777"/>
    </source>
</evidence>
<keyword evidence="3 11" id="KW-0808">Transferase</keyword>
<feature type="binding site" evidence="11">
    <location>
        <position position="128"/>
    </location>
    <ligand>
        <name>Mg(2+)</name>
        <dbReference type="ChEBI" id="CHEBI:18420"/>
    </ligand>
</feature>
<evidence type="ECO:0000256" key="4">
    <source>
        <dbReference type="ARBA" id="ARBA00022723"/>
    </source>
</evidence>
<keyword evidence="6 11" id="KW-0418">Kinase</keyword>
<dbReference type="OrthoDB" id="250531at2"/>
<dbReference type="GO" id="GO:0005524">
    <property type="term" value="F:ATP binding"/>
    <property type="evidence" value="ECO:0007669"/>
    <property type="project" value="UniProtKB-UniRule"/>
</dbReference>
<feature type="binding site" evidence="11">
    <location>
        <begin position="122"/>
        <end position="128"/>
    </location>
    <ligand>
        <name>ATP</name>
        <dbReference type="ChEBI" id="CHEBI:30616"/>
    </ligand>
</feature>
<dbReference type="NCBIfam" id="NF003705">
    <property type="entry name" value="PRK05322.1"/>
    <property type="match status" value="1"/>
</dbReference>
<dbReference type="GO" id="GO:0004335">
    <property type="term" value="F:galactokinase activity"/>
    <property type="evidence" value="ECO:0007669"/>
    <property type="project" value="UniProtKB-UniRule"/>
</dbReference>
<keyword evidence="2 11" id="KW-0963">Cytoplasm</keyword>
<evidence type="ECO:0000259" key="14">
    <source>
        <dbReference type="Pfam" id="PF08544"/>
    </source>
</evidence>
<evidence type="ECO:0000256" key="2">
    <source>
        <dbReference type="ARBA" id="ARBA00022490"/>
    </source>
</evidence>
<dbReference type="PROSITE" id="PS00627">
    <property type="entry name" value="GHMP_KINASES_ATP"/>
    <property type="match status" value="1"/>
</dbReference>
<dbReference type="Gene3D" id="3.30.230.10">
    <property type="match status" value="1"/>
</dbReference>
<dbReference type="InterPro" id="IPR013750">
    <property type="entry name" value="GHMP_kinase_C_dom"/>
</dbReference>
<dbReference type="InterPro" id="IPR006203">
    <property type="entry name" value="GHMP_knse_ATP-bd_CS"/>
</dbReference>
<dbReference type="InterPro" id="IPR019741">
    <property type="entry name" value="Galactokinase_CS"/>
</dbReference>
<dbReference type="HAMAP" id="MF_00246">
    <property type="entry name" value="Galactokinase"/>
    <property type="match status" value="1"/>
</dbReference>
<dbReference type="InterPro" id="IPR036554">
    <property type="entry name" value="GHMP_kinase_C_sf"/>
</dbReference>
<dbReference type="GO" id="GO:0005829">
    <property type="term" value="C:cytosol"/>
    <property type="evidence" value="ECO:0007669"/>
    <property type="project" value="TreeGrafter"/>
</dbReference>
<dbReference type="EC" id="2.7.1.6" evidence="11 12"/>
<dbReference type="InterPro" id="IPR006206">
    <property type="entry name" value="Mevalonate/galactokinase"/>
</dbReference>
<accession>A0A161Q673</accession>
<keyword evidence="9 11" id="KW-0299">Galactose metabolism</keyword>
<reference evidence="16" key="1">
    <citation type="submission" date="2016-02" db="EMBL/GenBank/DDBJ databases">
        <title>Genome sequence of Bacillus trypoxylicola KCTC 13244(T).</title>
        <authorList>
            <person name="Jeong H."/>
            <person name="Park S.-H."/>
            <person name="Choi S.-K."/>
        </authorList>
    </citation>
    <scope>NUCLEOTIDE SEQUENCE [LARGE SCALE GENOMIC DNA]</scope>
    <source>
        <strain evidence="16">KCTC 13244</strain>
    </source>
</reference>
<feature type="binding site" evidence="11">
    <location>
        <begin position="34"/>
        <end position="37"/>
    </location>
    <ligand>
        <name>substrate</name>
    </ligand>
</feature>
<evidence type="ECO:0000256" key="1">
    <source>
        <dbReference type="ARBA" id="ARBA00006566"/>
    </source>
</evidence>
<dbReference type="InterPro" id="IPR022963">
    <property type="entry name" value="Galactokinase_bac"/>
</dbReference>
<keyword evidence="4 11" id="KW-0479">Metal-binding</keyword>
<evidence type="ECO:0000313" key="16">
    <source>
        <dbReference type="EMBL" id="KYG31798.1"/>
    </source>
</evidence>
<dbReference type="Proteomes" id="UP000075806">
    <property type="component" value="Unassembled WGS sequence"/>
</dbReference>
<evidence type="ECO:0000256" key="12">
    <source>
        <dbReference type="NCBIfam" id="TIGR00131"/>
    </source>
</evidence>
<dbReference type="Gene3D" id="3.30.70.890">
    <property type="entry name" value="GHMP kinase, C-terminal domain"/>
    <property type="match status" value="1"/>
</dbReference>
<dbReference type="SUPFAM" id="SSF54211">
    <property type="entry name" value="Ribosomal protein S5 domain 2-like"/>
    <property type="match status" value="1"/>
</dbReference>
<feature type="site" description="Transition state stabilizer" evidence="11">
    <location>
        <position position="28"/>
    </location>
</feature>
<dbReference type="PROSITE" id="PS00106">
    <property type="entry name" value="GALACTOKINASE"/>
    <property type="match status" value="1"/>
</dbReference>
<comment type="similarity">
    <text evidence="1 11">Belongs to the GHMP kinase family. GalK subfamily.</text>
</comment>
<feature type="domain" description="GHMP kinase C-terminal" evidence="14">
    <location>
        <begin position="284"/>
        <end position="365"/>
    </location>
</feature>
<comment type="catalytic activity">
    <reaction evidence="11">
        <text>alpha-D-galactose + ATP = alpha-D-galactose 1-phosphate + ADP + H(+)</text>
        <dbReference type="Rhea" id="RHEA:13553"/>
        <dbReference type="ChEBI" id="CHEBI:15378"/>
        <dbReference type="ChEBI" id="CHEBI:28061"/>
        <dbReference type="ChEBI" id="CHEBI:30616"/>
        <dbReference type="ChEBI" id="CHEBI:58336"/>
        <dbReference type="ChEBI" id="CHEBI:456216"/>
        <dbReference type="EC" id="2.7.1.6"/>
    </reaction>
</comment>
<evidence type="ECO:0000256" key="5">
    <source>
        <dbReference type="ARBA" id="ARBA00022741"/>
    </source>
</evidence>
<dbReference type="InterPro" id="IPR006204">
    <property type="entry name" value="GHMP_kinase_N_dom"/>
</dbReference>
<evidence type="ECO:0000259" key="13">
    <source>
        <dbReference type="Pfam" id="PF00288"/>
    </source>
</evidence>
<proteinExistence type="inferred from homology"/>
<dbReference type="PANTHER" id="PTHR10457:SF7">
    <property type="entry name" value="GALACTOKINASE-RELATED"/>
    <property type="match status" value="1"/>
</dbReference>
<dbReference type="PIRSF" id="PIRSF000530">
    <property type="entry name" value="Galactokinase"/>
    <property type="match status" value="1"/>
</dbReference>
<keyword evidence="7 11" id="KW-0067">ATP-binding</keyword>
<dbReference type="SUPFAM" id="SSF55060">
    <property type="entry name" value="GHMP Kinase, C-terminal domain"/>
    <property type="match status" value="1"/>
</dbReference>
<dbReference type="EMBL" id="LTAO01000012">
    <property type="protein sequence ID" value="KYG31798.1"/>
    <property type="molecule type" value="Genomic_DNA"/>
</dbReference>
<protein>
    <recommendedName>
        <fullName evidence="11 12">Galactokinase</fullName>
        <ecNumber evidence="11 12">2.7.1.6</ecNumber>
    </recommendedName>
    <alternativeName>
        <fullName evidence="11">Galactose kinase</fullName>
    </alternativeName>
</protein>